<reference evidence="1 2" key="1">
    <citation type="submission" date="2015-07" db="EMBL/GenBank/DDBJ databases">
        <title>The genome of Melipona quadrifasciata.</title>
        <authorList>
            <person name="Pan H."/>
            <person name="Kapheim K."/>
        </authorList>
    </citation>
    <scope>NUCLEOTIDE SEQUENCE [LARGE SCALE GENOMIC DNA]</scope>
    <source>
        <strain evidence="1">0111107301</strain>
        <tissue evidence="1">Whole body</tissue>
    </source>
</reference>
<gene>
    <name evidence="1" type="ORF">WN51_10651</name>
</gene>
<dbReference type="AlphaFoldDB" id="A0A0N0BBG8"/>
<accession>A0A0N0BBG8</accession>
<evidence type="ECO:0000313" key="1">
    <source>
        <dbReference type="EMBL" id="KOX67412.1"/>
    </source>
</evidence>
<organism evidence="1 2">
    <name type="scientific">Melipona quadrifasciata</name>
    <dbReference type="NCBI Taxonomy" id="166423"/>
    <lineage>
        <taxon>Eukaryota</taxon>
        <taxon>Metazoa</taxon>
        <taxon>Ecdysozoa</taxon>
        <taxon>Arthropoda</taxon>
        <taxon>Hexapoda</taxon>
        <taxon>Insecta</taxon>
        <taxon>Pterygota</taxon>
        <taxon>Neoptera</taxon>
        <taxon>Endopterygota</taxon>
        <taxon>Hymenoptera</taxon>
        <taxon>Apocrita</taxon>
        <taxon>Aculeata</taxon>
        <taxon>Apoidea</taxon>
        <taxon>Anthophila</taxon>
        <taxon>Apidae</taxon>
        <taxon>Melipona</taxon>
    </lineage>
</organism>
<dbReference type="Proteomes" id="UP000053105">
    <property type="component" value="Unassembled WGS sequence"/>
</dbReference>
<keyword evidence="2" id="KW-1185">Reference proteome</keyword>
<evidence type="ECO:0000313" key="2">
    <source>
        <dbReference type="Proteomes" id="UP000053105"/>
    </source>
</evidence>
<protein>
    <submittedName>
        <fullName evidence="1">Uncharacterized protein</fullName>
    </submittedName>
</protein>
<proteinExistence type="predicted"/>
<name>A0A0N0BBG8_9HYME</name>
<sequence>MFDVKTVDYCRRIMSDQLNGSPFKVIGSRSPLLFYKTGPLLAGKTVAILNSQCVSASGRITDNEYVNTIAECVSRQ</sequence>
<dbReference type="EMBL" id="KQ436164">
    <property type="protein sequence ID" value="KOX67412.1"/>
    <property type="molecule type" value="Genomic_DNA"/>
</dbReference>